<protein>
    <submittedName>
        <fullName evidence="1">Uncharacterized protein</fullName>
    </submittedName>
</protein>
<dbReference type="EMBL" id="QXWK01000015">
    <property type="protein sequence ID" value="NBH61784.1"/>
    <property type="molecule type" value="Genomic_DNA"/>
</dbReference>
<evidence type="ECO:0000313" key="2">
    <source>
        <dbReference type="Proteomes" id="UP000446866"/>
    </source>
</evidence>
<proteinExistence type="predicted"/>
<dbReference type="AlphaFoldDB" id="A0A845QK18"/>
<evidence type="ECO:0000313" key="1">
    <source>
        <dbReference type="EMBL" id="NBH61784.1"/>
    </source>
</evidence>
<dbReference type="RefSeq" id="WP_160202068.1">
    <property type="nucleotide sequence ID" value="NZ_QXWK01000015.1"/>
</dbReference>
<comment type="caution">
    <text evidence="1">The sequence shown here is derived from an EMBL/GenBank/DDBJ whole genome shotgun (WGS) entry which is preliminary data.</text>
</comment>
<accession>A0A845QK18</accession>
<name>A0A845QK18_9FIRM</name>
<organism evidence="1 2">
    <name type="scientific">Anaerotruncus colihominis</name>
    <dbReference type="NCBI Taxonomy" id="169435"/>
    <lineage>
        <taxon>Bacteria</taxon>
        <taxon>Bacillati</taxon>
        <taxon>Bacillota</taxon>
        <taxon>Clostridia</taxon>
        <taxon>Eubacteriales</taxon>
        <taxon>Oscillospiraceae</taxon>
        <taxon>Anaerotruncus</taxon>
    </lineage>
</organism>
<sequence>MRFQVEITQKMAAVVEINAPDEDAALQEANEMISKDIISSDSFHMEEAAAVIKQSDNILIFTRPANGRLQRKF</sequence>
<gene>
    <name evidence="1" type="ORF">D0435_08980</name>
</gene>
<reference evidence="1 2" key="1">
    <citation type="submission" date="2018-08" db="EMBL/GenBank/DDBJ databases">
        <title>Murine metabolic-syndrome-specific gut microbial biobank.</title>
        <authorList>
            <person name="Liu C."/>
        </authorList>
    </citation>
    <scope>NUCLEOTIDE SEQUENCE [LARGE SCALE GENOMIC DNA]</scope>
    <source>
        <strain evidence="1 2">28</strain>
    </source>
</reference>
<dbReference type="Proteomes" id="UP000446866">
    <property type="component" value="Unassembled WGS sequence"/>
</dbReference>
<keyword evidence="2" id="KW-1185">Reference proteome</keyword>